<feature type="domain" description="Resuscitation-promoting factor core lysozyme-like" evidence="5">
    <location>
        <begin position="35"/>
        <end position="111"/>
    </location>
</feature>
<evidence type="ECO:0000313" key="8">
    <source>
        <dbReference type="Proteomes" id="UP000254287"/>
    </source>
</evidence>
<gene>
    <name evidence="7" type="primary">rpfA</name>
    <name evidence="7" type="ORF">NCTC10289_00803</name>
</gene>
<accession>A0A376CVF5</accession>
<dbReference type="InterPro" id="IPR023346">
    <property type="entry name" value="Lysozyme-like_dom_sf"/>
</dbReference>
<protein>
    <submittedName>
        <fullName evidence="7">Resuscitation-promoting factor RpfA</fullName>
    </submittedName>
</protein>
<name>A0A376CVF5_9CORY</name>
<evidence type="ECO:0000256" key="4">
    <source>
        <dbReference type="SAM" id="SignalP"/>
    </source>
</evidence>
<evidence type="ECO:0000256" key="3">
    <source>
        <dbReference type="SAM" id="MobiDB-lite"/>
    </source>
</evidence>
<dbReference type="SUPFAM" id="SSF53955">
    <property type="entry name" value="Lysozyme-like"/>
    <property type="match status" value="1"/>
</dbReference>
<dbReference type="GO" id="GO:0016787">
    <property type="term" value="F:hydrolase activity"/>
    <property type="evidence" value="ECO:0007669"/>
    <property type="project" value="UniProtKB-KW"/>
</dbReference>
<evidence type="ECO:0000256" key="1">
    <source>
        <dbReference type="ARBA" id="ARBA00010830"/>
    </source>
</evidence>
<dbReference type="Proteomes" id="UP000254287">
    <property type="component" value="Unassembled WGS sequence"/>
</dbReference>
<dbReference type="EMBL" id="UFXP01000001">
    <property type="protein sequence ID" value="STC75866.1"/>
    <property type="molecule type" value="Genomic_DNA"/>
</dbReference>
<dbReference type="InterPro" id="IPR044905">
    <property type="entry name" value="Rpf1_C_sf"/>
</dbReference>
<organism evidence="7 8">
    <name type="scientific">Corynebacterium minutissimum</name>
    <dbReference type="NCBI Taxonomy" id="38301"/>
    <lineage>
        <taxon>Bacteria</taxon>
        <taxon>Bacillati</taxon>
        <taxon>Actinomycetota</taxon>
        <taxon>Actinomycetes</taxon>
        <taxon>Mycobacteriales</taxon>
        <taxon>Corynebacteriaceae</taxon>
        <taxon>Corynebacterium</taxon>
    </lineage>
</organism>
<dbReference type="Pfam" id="PF11574">
    <property type="entry name" value="Rpf1_C"/>
    <property type="match status" value="1"/>
</dbReference>
<dbReference type="InterPro" id="IPR021630">
    <property type="entry name" value="Rpf1_C"/>
</dbReference>
<dbReference type="Gene3D" id="1.10.530.10">
    <property type="match status" value="1"/>
</dbReference>
<feature type="signal peptide" evidence="4">
    <location>
        <begin position="1"/>
        <end position="35"/>
    </location>
</feature>
<keyword evidence="2" id="KW-0378">Hydrolase</keyword>
<sequence>MGRHSAKNKSIATKFAASTVAVGAAAAIMAPNAAAAPDSDWDRLAQCESGGNWAINTGNGYHGGLQFNAQTWQAYGGGEFAPTANLATREQQIAVAERTLAQQGWGAWPACSASLGLNSAPTPRNVSAAPAPAATPAPAKEETAPKAPADAPEVVKEAAEEQPTDELAVDALYTLVEDTATQYGLTIPASFTEQYKANRHDYDAFYSANRHVIDPLAQFLSIIAAAQES</sequence>
<proteinExistence type="inferred from homology"/>
<evidence type="ECO:0000256" key="2">
    <source>
        <dbReference type="ARBA" id="ARBA00022801"/>
    </source>
</evidence>
<evidence type="ECO:0000259" key="5">
    <source>
        <dbReference type="Pfam" id="PF06737"/>
    </source>
</evidence>
<evidence type="ECO:0000313" key="7">
    <source>
        <dbReference type="EMBL" id="STC75866.1"/>
    </source>
</evidence>
<dbReference type="Gene3D" id="1.10.1200.100">
    <property type="entry name" value="conserved protein domain from corynebacterium diphtheriae"/>
    <property type="match status" value="1"/>
</dbReference>
<dbReference type="Pfam" id="PF06737">
    <property type="entry name" value="Transglycosylas"/>
    <property type="match status" value="1"/>
</dbReference>
<dbReference type="RefSeq" id="WP_115021431.1">
    <property type="nucleotide sequence ID" value="NZ_CP069533.1"/>
</dbReference>
<feature type="chain" id="PRO_5016581681" evidence="4">
    <location>
        <begin position="36"/>
        <end position="229"/>
    </location>
</feature>
<reference evidence="7 8" key="1">
    <citation type="submission" date="2018-06" db="EMBL/GenBank/DDBJ databases">
        <authorList>
            <consortium name="Pathogen Informatics"/>
            <person name="Doyle S."/>
        </authorList>
    </citation>
    <scope>NUCLEOTIDE SEQUENCE [LARGE SCALE GENOMIC DNA]</scope>
    <source>
        <strain evidence="7 8">NCTC10289</strain>
    </source>
</reference>
<feature type="domain" description="Resuscitation-promoting factor Rpf1 C-terminal" evidence="6">
    <location>
        <begin position="116"/>
        <end position="214"/>
    </location>
</feature>
<feature type="region of interest" description="Disordered" evidence="3">
    <location>
        <begin position="123"/>
        <end position="163"/>
    </location>
</feature>
<dbReference type="AlphaFoldDB" id="A0A376CVF5"/>
<evidence type="ECO:0000259" key="6">
    <source>
        <dbReference type="Pfam" id="PF11574"/>
    </source>
</evidence>
<dbReference type="CDD" id="cd13925">
    <property type="entry name" value="RPF"/>
    <property type="match status" value="1"/>
</dbReference>
<dbReference type="InterPro" id="IPR010618">
    <property type="entry name" value="RPF"/>
</dbReference>
<keyword evidence="4" id="KW-0732">Signal</keyword>
<comment type="similarity">
    <text evidence="1">Belongs to the transglycosylase family. Rpf subfamily.</text>
</comment>
<feature type="compositionally biased region" description="Low complexity" evidence="3">
    <location>
        <begin position="128"/>
        <end position="138"/>
    </location>
</feature>